<dbReference type="Gene3D" id="1.20.120.450">
    <property type="entry name" value="dinb family like domain"/>
    <property type="match status" value="1"/>
</dbReference>
<gene>
    <name evidence="2" type="ORF">FB554_1760</name>
</gene>
<reference evidence="2 3" key="1">
    <citation type="submission" date="2019-06" db="EMBL/GenBank/DDBJ databases">
        <title>Sequencing the genomes of 1000 actinobacteria strains.</title>
        <authorList>
            <person name="Klenk H.-P."/>
        </authorList>
    </citation>
    <scope>NUCLEOTIDE SEQUENCE [LARGE SCALE GENOMIC DNA]</scope>
    <source>
        <strain evidence="2 3">DSM 24617</strain>
    </source>
</reference>
<sequence>MGHPGAMSDDIDLTRDLLRDGFGRVAEGVPAVVDGLSPDQLLWRPDADANHIAWLVWHLGRQQDGQVSHLAGRRSLWTGDDWVGRFALPYDRSASGYGMPSDDVGRFTLDEPQLLVDYYAAVHAMTTDVLEQLTPDDLGEVIDTSWDPPVTAMARLVSILEDATKHLGQAEYVRGLAERR</sequence>
<name>A0A542XCL8_9MICO</name>
<protein>
    <submittedName>
        <fullName evidence="2">Uncharacterized protein DUF664</fullName>
    </submittedName>
</protein>
<dbReference type="InterPro" id="IPR034660">
    <property type="entry name" value="DinB/YfiT-like"/>
</dbReference>
<dbReference type="Proteomes" id="UP000318336">
    <property type="component" value="Unassembled WGS sequence"/>
</dbReference>
<comment type="caution">
    <text evidence="2">The sequence shown here is derived from an EMBL/GenBank/DDBJ whole genome shotgun (WGS) entry which is preliminary data.</text>
</comment>
<dbReference type="Pfam" id="PF12867">
    <property type="entry name" value="DinB_2"/>
    <property type="match status" value="1"/>
</dbReference>
<dbReference type="EMBL" id="VFOK01000001">
    <property type="protein sequence ID" value="TQL33610.1"/>
    <property type="molecule type" value="Genomic_DNA"/>
</dbReference>
<dbReference type="InterPro" id="IPR024775">
    <property type="entry name" value="DinB-like"/>
</dbReference>
<dbReference type="SUPFAM" id="SSF109854">
    <property type="entry name" value="DinB/YfiT-like putative metalloenzymes"/>
    <property type="match status" value="1"/>
</dbReference>
<evidence type="ECO:0000259" key="1">
    <source>
        <dbReference type="Pfam" id="PF12867"/>
    </source>
</evidence>
<dbReference type="NCBIfam" id="NF047843">
    <property type="entry name" value="MST_Rv0443"/>
    <property type="match status" value="1"/>
</dbReference>
<proteinExistence type="predicted"/>
<evidence type="ECO:0000313" key="3">
    <source>
        <dbReference type="Proteomes" id="UP000318336"/>
    </source>
</evidence>
<feature type="domain" description="DinB-like" evidence="1">
    <location>
        <begin position="29"/>
        <end position="170"/>
    </location>
</feature>
<evidence type="ECO:0000313" key="2">
    <source>
        <dbReference type="EMBL" id="TQL33610.1"/>
    </source>
</evidence>
<accession>A0A542XCL8</accession>
<keyword evidence="3" id="KW-1185">Reference proteome</keyword>
<dbReference type="AlphaFoldDB" id="A0A542XCL8"/>
<organism evidence="2 3">
    <name type="scientific">Barrientosiimonas humi</name>
    <dbReference type="NCBI Taxonomy" id="999931"/>
    <lineage>
        <taxon>Bacteria</taxon>
        <taxon>Bacillati</taxon>
        <taxon>Actinomycetota</taxon>
        <taxon>Actinomycetes</taxon>
        <taxon>Micrococcales</taxon>
        <taxon>Dermacoccaceae</taxon>
        <taxon>Barrientosiimonas</taxon>
    </lineage>
</organism>